<keyword evidence="1" id="KW-1185">Reference proteome</keyword>
<dbReference type="Proteomes" id="UP000887577">
    <property type="component" value="Unplaced"/>
</dbReference>
<dbReference type="AlphaFoldDB" id="A0A914Z1C7"/>
<accession>A0A914Z1C7</accession>
<name>A0A914Z1C7_9BILA</name>
<evidence type="ECO:0000313" key="1">
    <source>
        <dbReference type="Proteomes" id="UP000887577"/>
    </source>
</evidence>
<protein>
    <submittedName>
        <fullName evidence="2">Uncharacterized protein</fullName>
    </submittedName>
</protein>
<reference evidence="2" key="1">
    <citation type="submission" date="2022-11" db="UniProtKB">
        <authorList>
            <consortium name="WormBaseParasite"/>
        </authorList>
    </citation>
    <scope>IDENTIFICATION</scope>
</reference>
<evidence type="ECO:0000313" key="2">
    <source>
        <dbReference type="WBParaSite" id="PSU_v2.g5695.t1"/>
    </source>
</evidence>
<sequence length="323" mass="37355">MLIGTQDHCLESKVIGCLGNMISNNDRNKKLLCDLNVPTNLLRAIVCFTDPTTPIYGKIKTDLLDNILFVLQGLTGINVPVDIKNSAINQIINYEERIWEKWFMYFIANEQITVVNRALIIVFNILIQLQYGAFEPNKNISAFKKDVENVFWRIYQAVKLLNPGDQQTLSHFWNKSGLFDVSANQYPTAEEYERQQKPIKLLLSRSLKLLRVLINDNEAKHILAKRMLKQQDFPLNFVLGFTANPEIMESMFFIAAALLQCKPELIHIWYNNELETIIQNLFQISQNNAELQKAISAFCNVLKPCFSLLQQQQYSIKNKFVKF</sequence>
<proteinExistence type="predicted"/>
<dbReference type="WBParaSite" id="PSU_v2.g5695.t1">
    <property type="protein sequence ID" value="PSU_v2.g5695.t1"/>
    <property type="gene ID" value="PSU_v2.g5695"/>
</dbReference>
<organism evidence="1 2">
    <name type="scientific">Panagrolaimus superbus</name>
    <dbReference type="NCBI Taxonomy" id="310955"/>
    <lineage>
        <taxon>Eukaryota</taxon>
        <taxon>Metazoa</taxon>
        <taxon>Ecdysozoa</taxon>
        <taxon>Nematoda</taxon>
        <taxon>Chromadorea</taxon>
        <taxon>Rhabditida</taxon>
        <taxon>Tylenchina</taxon>
        <taxon>Panagrolaimomorpha</taxon>
        <taxon>Panagrolaimoidea</taxon>
        <taxon>Panagrolaimidae</taxon>
        <taxon>Panagrolaimus</taxon>
    </lineage>
</organism>